<dbReference type="NCBIfam" id="NF033546">
    <property type="entry name" value="transpos_IS21"/>
    <property type="match status" value="1"/>
</dbReference>
<accession>A0AAE3MAZ0</accession>
<dbReference type="Gene3D" id="3.30.420.10">
    <property type="entry name" value="Ribonuclease H-like superfamily/Ribonuclease H"/>
    <property type="match status" value="1"/>
</dbReference>
<dbReference type="Proteomes" id="UP001209229">
    <property type="component" value="Unassembled WGS sequence"/>
</dbReference>
<dbReference type="InterPro" id="IPR036397">
    <property type="entry name" value="RNaseH_sf"/>
</dbReference>
<reference evidence="3" key="1">
    <citation type="submission" date="2022-10" db="EMBL/GenBank/DDBJ databases">
        <authorList>
            <person name="Yu W.X."/>
        </authorList>
    </citation>
    <scope>NUCLEOTIDE SEQUENCE</scope>
    <source>
        <strain evidence="3">AAT</strain>
    </source>
</reference>
<evidence type="ECO:0000313" key="4">
    <source>
        <dbReference type="Proteomes" id="UP001209229"/>
    </source>
</evidence>
<name>A0AAE3MAZ0_9BACT</name>
<dbReference type="RefSeq" id="WP_301193260.1">
    <property type="nucleotide sequence ID" value="NZ_JAPDPJ010000172.1"/>
</dbReference>
<keyword evidence="4" id="KW-1185">Reference proteome</keyword>
<dbReference type="Pfam" id="PF22483">
    <property type="entry name" value="Mu-transpos_C_2"/>
    <property type="match status" value="1"/>
</dbReference>
<dbReference type="PROSITE" id="PS50994">
    <property type="entry name" value="INTEGRASE"/>
    <property type="match status" value="1"/>
</dbReference>
<dbReference type="InterPro" id="IPR036388">
    <property type="entry name" value="WH-like_DNA-bd_sf"/>
</dbReference>
<dbReference type="InterPro" id="IPR054353">
    <property type="entry name" value="IstA-like_C"/>
</dbReference>
<dbReference type="InterPro" id="IPR012337">
    <property type="entry name" value="RNaseH-like_sf"/>
</dbReference>
<dbReference type="InterPro" id="IPR001584">
    <property type="entry name" value="Integrase_cat-core"/>
</dbReference>
<comment type="similarity">
    <text evidence="1">Belongs to the transposase IS21/IS408/IS1162 family.</text>
</comment>
<dbReference type="GO" id="GO:0003676">
    <property type="term" value="F:nucleic acid binding"/>
    <property type="evidence" value="ECO:0007669"/>
    <property type="project" value="InterPro"/>
</dbReference>
<organism evidence="3 4">
    <name type="scientific">Plebeiibacterium sediminum</name>
    <dbReference type="NCBI Taxonomy" id="2992112"/>
    <lineage>
        <taxon>Bacteria</taxon>
        <taxon>Pseudomonadati</taxon>
        <taxon>Bacteroidota</taxon>
        <taxon>Bacteroidia</taxon>
        <taxon>Marinilabiliales</taxon>
        <taxon>Marinilabiliaceae</taxon>
        <taxon>Plebeiibacterium</taxon>
    </lineage>
</organism>
<sequence length="507" mass="59341">MYTKQEIIIRSYREGKSQRTISKDLKISRKTVKKYIDEYENFRQQKSDSSLSLPEYLSQPINYKLGERSKLKLTQEVQTEIDRLLSINTQKIQSGQRKQVMKKKDIYEHLQDQGLDIGYTTVCNYIREKENIPSSKETYIRQEYQPGESCEFDWGEIKLQIQSRQVRLQLAVFTSTYSNYRYAMIFQRQDTLSFMESHTSFFEFAGGVYKQMVYDNMRVAVANFVGKHEKEPTKALLRLRGHYQYSHRFCNAYRGNEKGHVERSVEYIRRKAFGLIDSFESIESAQKKLDITIQKINHTKQQLTGKTAKQMFVNEQQTLLPCPPKLSCYEEAYLKVDKYATVCYRTNRYSVPDHLVGNVVEVRIMSSQIFIYTNDTPVARHQRCYGLHQWIISIEHYLSTFKQKPGALKGSVALASCTYLKSLYNDFFNENPRDFIELLSYCQKYSIEGERLETTVKRLLDSGIKHITWEQLKALLGNKQDTGNYQPSDQTTGFAKQQLSQITALLN</sequence>
<dbReference type="SUPFAM" id="SSF53098">
    <property type="entry name" value="Ribonuclease H-like"/>
    <property type="match status" value="1"/>
</dbReference>
<dbReference type="GO" id="GO:0015074">
    <property type="term" value="P:DNA integration"/>
    <property type="evidence" value="ECO:0007669"/>
    <property type="project" value="InterPro"/>
</dbReference>
<evidence type="ECO:0000256" key="1">
    <source>
        <dbReference type="ARBA" id="ARBA00009277"/>
    </source>
</evidence>
<evidence type="ECO:0000313" key="3">
    <source>
        <dbReference type="EMBL" id="MCW3789715.1"/>
    </source>
</evidence>
<dbReference type="Gene3D" id="1.10.10.10">
    <property type="entry name" value="Winged helix-like DNA-binding domain superfamily/Winged helix DNA-binding domain"/>
    <property type="match status" value="1"/>
</dbReference>
<proteinExistence type="inferred from homology"/>
<evidence type="ECO:0000259" key="2">
    <source>
        <dbReference type="PROSITE" id="PS50994"/>
    </source>
</evidence>
<comment type="caution">
    <text evidence="3">The sequence shown here is derived from an EMBL/GenBank/DDBJ whole genome shotgun (WGS) entry which is preliminary data.</text>
</comment>
<dbReference type="EMBL" id="JAPDPJ010000172">
    <property type="protein sequence ID" value="MCW3789715.1"/>
    <property type="molecule type" value="Genomic_DNA"/>
</dbReference>
<dbReference type="PANTHER" id="PTHR35004">
    <property type="entry name" value="TRANSPOSASE RV3428C-RELATED"/>
    <property type="match status" value="1"/>
</dbReference>
<protein>
    <submittedName>
        <fullName evidence="3">IS21 family transposase</fullName>
    </submittedName>
</protein>
<dbReference type="PANTHER" id="PTHR35004:SF7">
    <property type="entry name" value="INTEGRASE PROTEIN"/>
    <property type="match status" value="1"/>
</dbReference>
<feature type="domain" description="Integrase catalytic" evidence="2">
    <location>
        <begin position="142"/>
        <end position="316"/>
    </location>
</feature>
<dbReference type="AlphaFoldDB" id="A0AAE3MAZ0"/>
<gene>
    <name evidence="3" type="primary">istA</name>
    <name evidence="3" type="ORF">OM075_24865</name>
</gene>